<dbReference type="Proteomes" id="UP000810207">
    <property type="component" value="Unassembled WGS sequence"/>
</dbReference>
<gene>
    <name evidence="1" type="ORF">J2Z28_006003</name>
</gene>
<dbReference type="EMBL" id="JAGIKV010000035">
    <property type="protein sequence ID" value="MBP2249308.1"/>
    <property type="molecule type" value="Genomic_DNA"/>
</dbReference>
<evidence type="ECO:0000313" key="2">
    <source>
        <dbReference type="Proteomes" id="UP000810207"/>
    </source>
</evidence>
<organism evidence="1 2">
    <name type="scientific">Paenibacillus xylanexedens</name>
    <dbReference type="NCBI Taxonomy" id="528191"/>
    <lineage>
        <taxon>Bacteria</taxon>
        <taxon>Bacillati</taxon>
        <taxon>Bacillota</taxon>
        <taxon>Bacilli</taxon>
        <taxon>Bacillales</taxon>
        <taxon>Paenibacillaceae</taxon>
        <taxon>Paenibacillus</taxon>
    </lineage>
</organism>
<protein>
    <recommendedName>
        <fullName evidence="3">DUF2197 domain-containing protein</fullName>
    </recommendedName>
</protein>
<accession>A0ABS4S2F4</accession>
<keyword evidence="2" id="KW-1185">Reference proteome</keyword>
<evidence type="ECO:0000313" key="1">
    <source>
        <dbReference type="EMBL" id="MBP2249308.1"/>
    </source>
</evidence>
<sequence length="57" mass="6827">MTKRKCTYCLKNSLIVRQIHHPIDDPNEPLILFECETCRRRMFAFSYLEEKSHPSEA</sequence>
<proteinExistence type="predicted"/>
<evidence type="ECO:0008006" key="3">
    <source>
        <dbReference type="Google" id="ProtNLM"/>
    </source>
</evidence>
<comment type="caution">
    <text evidence="1">The sequence shown here is derived from an EMBL/GenBank/DDBJ whole genome shotgun (WGS) entry which is preliminary data.</text>
</comment>
<name>A0ABS4S2F4_PAEXY</name>
<reference evidence="1 2" key="1">
    <citation type="submission" date="2021-03" db="EMBL/GenBank/DDBJ databases">
        <title>Genomic Encyclopedia of Type Strains, Phase IV (KMG-IV): sequencing the most valuable type-strain genomes for metagenomic binning, comparative biology and taxonomic classification.</title>
        <authorList>
            <person name="Goeker M."/>
        </authorList>
    </citation>
    <scope>NUCLEOTIDE SEQUENCE [LARGE SCALE GENOMIC DNA]</scope>
    <source>
        <strain evidence="1 2">DSM 21292</strain>
    </source>
</reference>